<dbReference type="InterPro" id="IPR011991">
    <property type="entry name" value="ArsR-like_HTH"/>
</dbReference>
<evidence type="ECO:0000313" key="3">
    <source>
        <dbReference type="Proteomes" id="UP000245469"/>
    </source>
</evidence>
<dbReference type="SMART" id="SM00347">
    <property type="entry name" value="HTH_MARR"/>
    <property type="match status" value="1"/>
</dbReference>
<dbReference type="GO" id="GO:0003700">
    <property type="term" value="F:DNA-binding transcription factor activity"/>
    <property type="evidence" value="ECO:0007669"/>
    <property type="project" value="InterPro"/>
</dbReference>
<organism evidence="2 3">
    <name type="scientific">Quadrisphaera granulorum</name>
    <dbReference type="NCBI Taxonomy" id="317664"/>
    <lineage>
        <taxon>Bacteria</taxon>
        <taxon>Bacillati</taxon>
        <taxon>Actinomycetota</taxon>
        <taxon>Actinomycetes</taxon>
        <taxon>Kineosporiales</taxon>
        <taxon>Kineosporiaceae</taxon>
        <taxon>Quadrisphaera</taxon>
    </lineage>
</organism>
<dbReference type="Gene3D" id="1.10.10.10">
    <property type="entry name" value="Winged helix-like DNA-binding domain superfamily/Winged helix DNA-binding domain"/>
    <property type="match status" value="1"/>
</dbReference>
<comment type="caution">
    <text evidence="2">The sequence shown here is derived from an EMBL/GenBank/DDBJ whole genome shotgun (WGS) entry which is preliminary data.</text>
</comment>
<name>A0A315ZLC5_9ACTN</name>
<dbReference type="PANTHER" id="PTHR39515:SF2">
    <property type="entry name" value="HTH-TYPE TRANSCRIPTIONAL REGULATOR RV0880"/>
    <property type="match status" value="1"/>
</dbReference>
<dbReference type="InterPro" id="IPR000835">
    <property type="entry name" value="HTH_MarR-typ"/>
</dbReference>
<keyword evidence="2" id="KW-0238">DNA-binding</keyword>
<dbReference type="CDD" id="cd00090">
    <property type="entry name" value="HTH_ARSR"/>
    <property type="match status" value="1"/>
</dbReference>
<dbReference type="GO" id="GO:0003677">
    <property type="term" value="F:DNA binding"/>
    <property type="evidence" value="ECO:0007669"/>
    <property type="project" value="UniProtKB-KW"/>
</dbReference>
<protein>
    <submittedName>
        <fullName evidence="2">DNA-binding MarR family transcriptional regulator</fullName>
    </submittedName>
</protein>
<dbReference type="PROSITE" id="PS50995">
    <property type="entry name" value="HTH_MARR_2"/>
    <property type="match status" value="1"/>
</dbReference>
<dbReference type="PRINTS" id="PR00598">
    <property type="entry name" value="HTHMARR"/>
</dbReference>
<dbReference type="EMBL" id="QGDQ01000048">
    <property type="protein sequence ID" value="PWJ46306.1"/>
    <property type="molecule type" value="Genomic_DNA"/>
</dbReference>
<proteinExistence type="predicted"/>
<dbReference type="PANTHER" id="PTHR39515">
    <property type="entry name" value="CONSERVED PROTEIN"/>
    <property type="match status" value="1"/>
</dbReference>
<dbReference type="Proteomes" id="UP000245469">
    <property type="component" value="Unassembled WGS sequence"/>
</dbReference>
<sequence length="150" mass="15990">MATTPACSALLDTLPRLVRTKRSVLGHTRTAPVYALSAVATLGPCRVSEVAEALGLDLSTVSRQISHLRAEGLVEATPDAADGRSHRLTASPAGVAVLRAERRRMVDQLNERLADWDDSELAELIALVERLTDDLMTPQTATPAPAARTA</sequence>
<feature type="domain" description="HTH marR-type" evidence="1">
    <location>
        <begin position="1"/>
        <end position="133"/>
    </location>
</feature>
<dbReference type="RefSeq" id="WP_109776666.1">
    <property type="nucleotide sequence ID" value="NZ_QGDQ01000048.1"/>
</dbReference>
<accession>A0A315ZLC5</accession>
<dbReference type="OrthoDB" id="3778086at2"/>
<dbReference type="InterPro" id="IPR036390">
    <property type="entry name" value="WH_DNA-bd_sf"/>
</dbReference>
<dbReference type="Pfam" id="PF12802">
    <property type="entry name" value="MarR_2"/>
    <property type="match status" value="1"/>
</dbReference>
<dbReference type="AlphaFoldDB" id="A0A315ZLC5"/>
<evidence type="ECO:0000259" key="1">
    <source>
        <dbReference type="PROSITE" id="PS50995"/>
    </source>
</evidence>
<dbReference type="SUPFAM" id="SSF46785">
    <property type="entry name" value="Winged helix' DNA-binding domain"/>
    <property type="match status" value="1"/>
</dbReference>
<dbReference type="InterPro" id="IPR052526">
    <property type="entry name" value="HTH-type_Bedaq_tolerance"/>
</dbReference>
<reference evidence="2 3" key="1">
    <citation type="submission" date="2018-03" db="EMBL/GenBank/DDBJ databases">
        <title>Genomic Encyclopedia of Archaeal and Bacterial Type Strains, Phase II (KMG-II): from individual species to whole genera.</title>
        <authorList>
            <person name="Goeker M."/>
        </authorList>
    </citation>
    <scope>NUCLEOTIDE SEQUENCE [LARGE SCALE GENOMIC DNA]</scope>
    <source>
        <strain evidence="2 3">DSM 44889</strain>
    </source>
</reference>
<keyword evidence="3" id="KW-1185">Reference proteome</keyword>
<evidence type="ECO:0000313" key="2">
    <source>
        <dbReference type="EMBL" id="PWJ46306.1"/>
    </source>
</evidence>
<dbReference type="InterPro" id="IPR036388">
    <property type="entry name" value="WH-like_DNA-bd_sf"/>
</dbReference>
<gene>
    <name evidence="2" type="ORF">BXY45_1482</name>
</gene>